<protein>
    <recommendedName>
        <fullName evidence="13">Integrin alpha third immunoglobulin-like domain-containing protein</fullName>
    </recommendedName>
</protein>
<dbReference type="OrthoDB" id="5317514at2759"/>
<accession>A0A8T2NUB9</accession>
<dbReference type="EMBL" id="JAFBMS010000026">
    <property type="protein sequence ID" value="KAG9342830.1"/>
    <property type="molecule type" value="Genomic_DNA"/>
</dbReference>
<name>A0A8T2NUB9_9TELE</name>
<evidence type="ECO:0000256" key="6">
    <source>
        <dbReference type="ARBA" id="ARBA00023037"/>
    </source>
</evidence>
<dbReference type="GO" id="GO:0008305">
    <property type="term" value="C:integrin complex"/>
    <property type="evidence" value="ECO:0007669"/>
    <property type="project" value="TreeGrafter"/>
</dbReference>
<evidence type="ECO:0000259" key="13">
    <source>
        <dbReference type="Pfam" id="PF20806"/>
    </source>
</evidence>
<evidence type="ECO:0000256" key="11">
    <source>
        <dbReference type="SAM" id="MobiDB-lite"/>
    </source>
</evidence>
<proteinExistence type="inferred from homology"/>
<dbReference type="InterPro" id="IPR032695">
    <property type="entry name" value="Integrin_dom_sf"/>
</dbReference>
<evidence type="ECO:0000256" key="9">
    <source>
        <dbReference type="ARBA" id="ARBA00023170"/>
    </source>
</evidence>
<keyword evidence="5 12" id="KW-1133">Transmembrane helix</keyword>
<feature type="domain" description="Integrin alpha third immunoglobulin-like" evidence="13">
    <location>
        <begin position="113"/>
        <end position="204"/>
    </location>
</feature>
<feature type="domain" description="Integrin alpha third immunoglobulin-like" evidence="13">
    <location>
        <begin position="205"/>
        <end position="241"/>
    </location>
</feature>
<dbReference type="Pfam" id="PF00357">
    <property type="entry name" value="Integrin_alpha"/>
    <property type="match status" value="1"/>
</dbReference>
<keyword evidence="9" id="KW-0675">Receptor</keyword>
<dbReference type="GO" id="GO:0033627">
    <property type="term" value="P:cell adhesion mediated by integrin"/>
    <property type="evidence" value="ECO:0007669"/>
    <property type="project" value="TreeGrafter"/>
</dbReference>
<evidence type="ECO:0000256" key="12">
    <source>
        <dbReference type="SAM" id="Phobius"/>
    </source>
</evidence>
<dbReference type="GO" id="GO:0005178">
    <property type="term" value="F:integrin binding"/>
    <property type="evidence" value="ECO:0007669"/>
    <property type="project" value="TreeGrafter"/>
</dbReference>
<keyword evidence="6" id="KW-0401">Integrin</keyword>
<evidence type="ECO:0000256" key="3">
    <source>
        <dbReference type="ARBA" id="ARBA00022692"/>
    </source>
</evidence>
<comment type="caution">
    <text evidence="14">The sequence shown here is derived from an EMBL/GenBank/DDBJ whole genome shotgun (WGS) entry which is preliminary data.</text>
</comment>
<dbReference type="Proteomes" id="UP000824540">
    <property type="component" value="Unassembled WGS sequence"/>
</dbReference>
<evidence type="ECO:0000313" key="14">
    <source>
        <dbReference type="EMBL" id="KAG9342830.1"/>
    </source>
</evidence>
<evidence type="ECO:0000313" key="15">
    <source>
        <dbReference type="Proteomes" id="UP000824540"/>
    </source>
</evidence>
<dbReference type="FunFam" id="1.20.5.930:FF:000001">
    <property type="entry name" value="Integrin subunit alpha V"/>
    <property type="match status" value="1"/>
</dbReference>
<keyword evidence="15" id="KW-1185">Reference proteome</keyword>
<feature type="transmembrane region" description="Helical" evidence="12">
    <location>
        <begin position="258"/>
        <end position="282"/>
    </location>
</feature>
<dbReference type="GO" id="GO:0098609">
    <property type="term" value="P:cell-cell adhesion"/>
    <property type="evidence" value="ECO:0007669"/>
    <property type="project" value="TreeGrafter"/>
</dbReference>
<gene>
    <name evidence="14" type="ORF">JZ751_015702</name>
</gene>
<dbReference type="PANTHER" id="PTHR23220:SF5">
    <property type="entry name" value="INTEGRIN ALPHA-8"/>
    <property type="match status" value="1"/>
</dbReference>
<comment type="subcellular location">
    <subcellularLocation>
        <location evidence="1">Membrane</location>
        <topology evidence="1">Single-pass type I membrane protein</topology>
    </subcellularLocation>
</comment>
<reference evidence="14" key="1">
    <citation type="thesis" date="2021" institute="BYU ScholarsArchive" country="Provo, UT, USA">
        <title>Applications of and Algorithms for Genome Assembly and Genomic Analyses with an Emphasis on Marine Teleosts.</title>
        <authorList>
            <person name="Pickett B.D."/>
        </authorList>
    </citation>
    <scope>NUCLEOTIDE SEQUENCE</scope>
    <source>
        <strain evidence="14">HI-2016</strain>
    </source>
</reference>
<sequence>MLQRLNCEYRMENNTRMVVCDLGNPMVAATNHGTKRETWLGHCRTPPPPFPGWDATSQEPGRPPTTLSRLPGRLEEVGPHIGFNLQIQSSNKDNSKSNPVNLVLNISVRAHIDIRGVSHPAQIILPFPRWEPKEEPVKEEDIGPQVQHIYELHNKGPSSVSSTLLEVGWPSRYKDEHLLYALEVLTDGPVTCRANSSLNPLGLENCSNIHCLILECQVGRLDGGQSAVVKIRSRLWAHTFLLIGTFVVWATPDVSFAIPLWVIVLAILLGLLVLAILTLVMWKCGFFDRARPPKDDVETIHTLFLCVGETIHTLCPSVREIIHTLRPSVRETIPTLWLCVRETIHIQYLSVRKTIPTLHPSVKETIHILCPSLRETIPTLRCSDIRESIPTLCLSVREPSPPCAHLSERPSPPFGALISERPSPPCTHLSQRPSTPCSFLPECDYEVFPGGKLHPAPQCMRPANLGVGAPLFLCGYLELTVPGADCFQESPSPLVSRWGLVLEDTLEPTPQALQGTDWWGLFALKLTPALSTNRHRAPSTLCFGPSELLPRQTLTSGVRGFSISLLETADVQSDFHSILFPIGIQHLIHSVWNIPVLQLPL</sequence>
<comment type="similarity">
    <text evidence="2">Belongs to the integrin alpha chain family.</text>
</comment>
<evidence type="ECO:0000256" key="1">
    <source>
        <dbReference type="ARBA" id="ARBA00004479"/>
    </source>
</evidence>
<feature type="region of interest" description="Disordered" evidence="11">
    <location>
        <begin position="46"/>
        <end position="65"/>
    </location>
</feature>
<dbReference type="SUPFAM" id="SSF69179">
    <property type="entry name" value="Integrin domains"/>
    <property type="match status" value="1"/>
</dbReference>
<evidence type="ECO:0000256" key="10">
    <source>
        <dbReference type="ARBA" id="ARBA00023180"/>
    </source>
</evidence>
<evidence type="ECO:0000256" key="5">
    <source>
        <dbReference type="ARBA" id="ARBA00022989"/>
    </source>
</evidence>
<feature type="transmembrane region" description="Helical" evidence="12">
    <location>
        <begin position="235"/>
        <end position="252"/>
    </location>
</feature>
<dbReference type="Gene3D" id="1.20.5.930">
    <property type="entry name" value="Bicelle-embedded integrin alpha(iib) transmembrane segment"/>
    <property type="match status" value="1"/>
</dbReference>
<dbReference type="GO" id="GO:0009897">
    <property type="term" value="C:external side of plasma membrane"/>
    <property type="evidence" value="ECO:0007669"/>
    <property type="project" value="TreeGrafter"/>
</dbReference>
<organism evidence="14 15">
    <name type="scientific">Albula glossodonta</name>
    <name type="common">roundjaw bonefish</name>
    <dbReference type="NCBI Taxonomy" id="121402"/>
    <lineage>
        <taxon>Eukaryota</taxon>
        <taxon>Metazoa</taxon>
        <taxon>Chordata</taxon>
        <taxon>Craniata</taxon>
        <taxon>Vertebrata</taxon>
        <taxon>Euteleostomi</taxon>
        <taxon>Actinopterygii</taxon>
        <taxon>Neopterygii</taxon>
        <taxon>Teleostei</taxon>
        <taxon>Albuliformes</taxon>
        <taxon>Albulidae</taxon>
        <taxon>Albula</taxon>
    </lineage>
</organism>
<dbReference type="InterPro" id="IPR018184">
    <property type="entry name" value="Integrin_alpha_C_CS"/>
</dbReference>
<dbReference type="PROSITE" id="PS00242">
    <property type="entry name" value="INTEGRIN_ALPHA"/>
    <property type="match status" value="1"/>
</dbReference>
<dbReference type="GO" id="GO:0007160">
    <property type="term" value="P:cell-matrix adhesion"/>
    <property type="evidence" value="ECO:0007669"/>
    <property type="project" value="TreeGrafter"/>
</dbReference>
<evidence type="ECO:0000256" key="4">
    <source>
        <dbReference type="ARBA" id="ARBA00022889"/>
    </source>
</evidence>
<dbReference type="Pfam" id="PF20806">
    <property type="entry name" value="Integrin_A_Ig_3"/>
    <property type="match status" value="2"/>
</dbReference>
<keyword evidence="7 12" id="KW-0472">Membrane</keyword>
<evidence type="ECO:0000256" key="2">
    <source>
        <dbReference type="ARBA" id="ARBA00008054"/>
    </source>
</evidence>
<dbReference type="AlphaFoldDB" id="A0A8T2NUB9"/>
<keyword evidence="10" id="KW-0325">Glycoprotein</keyword>
<dbReference type="GO" id="GO:0007229">
    <property type="term" value="P:integrin-mediated signaling pathway"/>
    <property type="evidence" value="ECO:0007669"/>
    <property type="project" value="UniProtKB-KW"/>
</dbReference>
<dbReference type="PANTHER" id="PTHR23220">
    <property type="entry name" value="INTEGRIN ALPHA"/>
    <property type="match status" value="1"/>
</dbReference>
<keyword evidence="4" id="KW-0130">Cell adhesion</keyword>
<keyword evidence="3 12" id="KW-0812">Transmembrane</keyword>
<evidence type="ECO:0000256" key="7">
    <source>
        <dbReference type="ARBA" id="ARBA00023136"/>
    </source>
</evidence>
<dbReference type="InterPro" id="IPR048286">
    <property type="entry name" value="Integrin_alpha_Ig-like_3"/>
</dbReference>
<dbReference type="Gene3D" id="2.60.40.1530">
    <property type="entry name" value="ntegrin, alpha v. Chain A, domain 4"/>
    <property type="match status" value="1"/>
</dbReference>
<keyword evidence="8" id="KW-1015">Disulfide bond</keyword>
<evidence type="ECO:0000256" key="8">
    <source>
        <dbReference type="ARBA" id="ARBA00023157"/>
    </source>
</evidence>